<evidence type="ECO:0000313" key="3">
    <source>
        <dbReference type="EMBL" id="MFC0318260.1"/>
    </source>
</evidence>
<keyword evidence="2" id="KW-0325">Glycoprotein</keyword>
<comment type="caution">
    <text evidence="3">The sequence shown here is derived from an EMBL/GenBank/DDBJ whole genome shotgun (WGS) entry which is preliminary data.</text>
</comment>
<reference evidence="3 4" key="1">
    <citation type="submission" date="2024-09" db="EMBL/GenBank/DDBJ databases">
        <authorList>
            <person name="Sun Q."/>
            <person name="Mori K."/>
        </authorList>
    </citation>
    <scope>NUCLEOTIDE SEQUENCE [LARGE SCALE GENOMIC DNA]</scope>
    <source>
        <strain evidence="3 4">CCM 7765</strain>
    </source>
</reference>
<protein>
    <submittedName>
        <fullName evidence="3">Uncharacterized protein</fullName>
    </submittedName>
</protein>
<dbReference type="RefSeq" id="WP_130856315.1">
    <property type="nucleotide sequence ID" value="NZ_JBHLWO010000001.1"/>
</dbReference>
<keyword evidence="4" id="KW-1185">Reference proteome</keyword>
<name>A0ABV6HH82_9SPHI</name>
<dbReference type="PANTHER" id="PTHR42970:SF1">
    <property type="entry name" value="PECTATE LYASE C-RELATED"/>
    <property type="match status" value="1"/>
</dbReference>
<dbReference type="Proteomes" id="UP001589774">
    <property type="component" value="Unassembled WGS sequence"/>
</dbReference>
<keyword evidence="1" id="KW-0479">Metal-binding</keyword>
<dbReference type="InterPro" id="IPR052063">
    <property type="entry name" value="Polysaccharide_Lyase_1"/>
</dbReference>
<gene>
    <name evidence="3" type="ORF">ACFFI0_08060</name>
</gene>
<organism evidence="3 4">
    <name type="scientific">Olivibacter oleidegradans</name>
    <dbReference type="NCBI Taxonomy" id="760123"/>
    <lineage>
        <taxon>Bacteria</taxon>
        <taxon>Pseudomonadati</taxon>
        <taxon>Bacteroidota</taxon>
        <taxon>Sphingobacteriia</taxon>
        <taxon>Sphingobacteriales</taxon>
        <taxon>Sphingobacteriaceae</taxon>
        <taxon>Olivibacter</taxon>
    </lineage>
</organism>
<proteinExistence type="predicted"/>
<accession>A0ABV6HH82</accession>
<evidence type="ECO:0000256" key="2">
    <source>
        <dbReference type="ARBA" id="ARBA00023180"/>
    </source>
</evidence>
<evidence type="ECO:0000313" key="4">
    <source>
        <dbReference type="Proteomes" id="UP001589774"/>
    </source>
</evidence>
<evidence type="ECO:0000256" key="1">
    <source>
        <dbReference type="ARBA" id="ARBA00022723"/>
    </source>
</evidence>
<dbReference type="EMBL" id="JBHLWO010000001">
    <property type="protein sequence ID" value="MFC0318260.1"/>
    <property type="molecule type" value="Genomic_DNA"/>
</dbReference>
<sequence>MNNYFKAGSATPKDSPVCHRILKVQSGRNNLAYKVYGRAYVNGNIMEGNKQVTEDNWNGGVQEENKANAEPYTEHKLKNY</sequence>
<dbReference type="PANTHER" id="PTHR42970">
    <property type="entry name" value="PECTATE LYASE C-RELATED"/>
    <property type="match status" value="1"/>
</dbReference>